<evidence type="ECO:0000256" key="16">
    <source>
        <dbReference type="ARBA" id="ARBA00032035"/>
    </source>
</evidence>
<evidence type="ECO:0000256" key="8">
    <source>
        <dbReference type="ARBA" id="ARBA00022692"/>
    </source>
</evidence>
<keyword evidence="8 17" id="KW-0812">Transmembrane</keyword>
<evidence type="ECO:0000256" key="4">
    <source>
        <dbReference type="ARBA" id="ARBA00011533"/>
    </source>
</evidence>
<accession>A0A7L3AYT3</accession>
<dbReference type="InterPro" id="IPR026626">
    <property type="entry name" value="NDUFA3"/>
</dbReference>
<evidence type="ECO:0000256" key="14">
    <source>
        <dbReference type="ARBA" id="ARBA00023136"/>
    </source>
</evidence>
<proteinExistence type="inferred from homology"/>
<comment type="subcellular location">
    <subcellularLocation>
        <location evidence="2">Mitochondrion inner membrane</location>
        <topology evidence="2">Single-pass membrane protein</topology>
    </subcellularLocation>
</comment>
<feature type="non-terminal residue" evidence="18">
    <location>
        <position position="1"/>
    </location>
</feature>
<evidence type="ECO:0000313" key="19">
    <source>
        <dbReference type="Proteomes" id="UP000536260"/>
    </source>
</evidence>
<evidence type="ECO:0000256" key="15">
    <source>
        <dbReference type="ARBA" id="ARBA00031425"/>
    </source>
</evidence>
<evidence type="ECO:0000256" key="3">
    <source>
        <dbReference type="ARBA" id="ARBA00008253"/>
    </source>
</evidence>
<keyword evidence="13" id="KW-0496">Mitochondrion</keyword>
<evidence type="ECO:0000256" key="6">
    <source>
        <dbReference type="ARBA" id="ARBA00022448"/>
    </source>
</evidence>
<dbReference type="AlphaFoldDB" id="A0A7L3AYT3"/>
<comment type="function">
    <text evidence="1">Accessory subunit of the mitochondrial membrane respiratory chain NADH dehydrogenase (Complex I), that is believed not to be involved in catalysis. Complex I functions in the transfer of electrons from NADH to the respiratory chain. The immediate electron acceptor for the enzyme is believed to be ubiquinone.</text>
</comment>
<dbReference type="PANTHER" id="PTHR15221">
    <property type="entry name" value="NADH DEHYDROGENASE [UBIQUINONE] 1 ALPHA SUBCOMPLEX SUBUNIT 3"/>
    <property type="match status" value="1"/>
</dbReference>
<dbReference type="GO" id="GO:0045271">
    <property type="term" value="C:respiratory chain complex I"/>
    <property type="evidence" value="ECO:0007669"/>
    <property type="project" value="InterPro"/>
</dbReference>
<protein>
    <recommendedName>
        <fullName evidence="5">NADH dehydrogenase [ubiquinone] 1 alpha subcomplex subunit 3</fullName>
    </recommendedName>
    <alternativeName>
        <fullName evidence="15">Complex I-B9</fullName>
    </alternativeName>
    <alternativeName>
        <fullName evidence="16">NADH-ubiquinone oxidoreductase B9 subunit</fullName>
    </alternativeName>
</protein>
<evidence type="ECO:0000256" key="17">
    <source>
        <dbReference type="SAM" id="Phobius"/>
    </source>
</evidence>
<dbReference type="PANTHER" id="PTHR15221:SF0">
    <property type="entry name" value="NADH DEHYDROGENASE [UBIQUINONE] 1 ALPHA SUBCOMPLEX SUBUNIT 3"/>
    <property type="match status" value="1"/>
</dbReference>
<evidence type="ECO:0000256" key="1">
    <source>
        <dbReference type="ARBA" id="ARBA00003195"/>
    </source>
</evidence>
<keyword evidence="19" id="KW-1185">Reference proteome</keyword>
<sequence>KEPVIAVSIGIATLAMFSLLLSPYNKYLGMINWAMTYTYLVLLWDDGAMPDVPSHPCDKKGPSLE</sequence>
<reference evidence="18 19" key="1">
    <citation type="submission" date="2019-09" db="EMBL/GenBank/DDBJ databases">
        <title>Bird 10,000 Genomes (B10K) Project - Family phase.</title>
        <authorList>
            <person name="Zhang G."/>
        </authorList>
    </citation>
    <scope>NUCLEOTIDE SEQUENCE [LARGE SCALE GENOMIC DNA]</scope>
    <source>
        <strain evidence="18">B10K-DU-003-42</strain>
        <tissue evidence="18">Mixed tissue sample</tissue>
    </source>
</reference>
<keyword evidence="10" id="KW-0249">Electron transport</keyword>
<evidence type="ECO:0000256" key="13">
    <source>
        <dbReference type="ARBA" id="ARBA00023128"/>
    </source>
</evidence>
<comment type="caution">
    <text evidence="18">The sequence shown here is derived from an EMBL/GenBank/DDBJ whole genome shotgun (WGS) entry which is preliminary data.</text>
</comment>
<keyword evidence="14 17" id="KW-0472">Membrane</keyword>
<dbReference type="GO" id="GO:0005743">
    <property type="term" value="C:mitochondrial inner membrane"/>
    <property type="evidence" value="ECO:0007669"/>
    <property type="project" value="UniProtKB-SubCell"/>
</dbReference>
<evidence type="ECO:0000256" key="9">
    <source>
        <dbReference type="ARBA" id="ARBA00022792"/>
    </source>
</evidence>
<keyword evidence="9" id="KW-0999">Mitochondrion inner membrane</keyword>
<gene>
    <name evidence="18" type="primary">Ndufa3</name>
    <name evidence="18" type="ORF">SYRPAR_R14464</name>
</gene>
<keyword evidence="7" id="KW-0679">Respiratory chain</keyword>
<keyword evidence="6" id="KW-0813">Transport</keyword>
<comment type="similarity">
    <text evidence="3">Belongs to the complex I NDUFA3 subunit family.</text>
</comment>
<feature type="non-terminal residue" evidence="18">
    <location>
        <position position="65"/>
    </location>
</feature>
<feature type="transmembrane region" description="Helical" evidence="17">
    <location>
        <begin position="6"/>
        <end position="25"/>
    </location>
</feature>
<comment type="subunit">
    <text evidence="4">Complex I is composed of 45 different subunits.</text>
</comment>
<evidence type="ECO:0000256" key="12">
    <source>
        <dbReference type="ARBA" id="ARBA00022990"/>
    </source>
</evidence>
<evidence type="ECO:0000313" key="18">
    <source>
        <dbReference type="EMBL" id="NXT24103.1"/>
    </source>
</evidence>
<dbReference type="Proteomes" id="UP000536260">
    <property type="component" value="Unassembled WGS sequence"/>
</dbReference>
<organism evidence="18 19">
    <name type="scientific">Syrrhaptes paradoxus</name>
    <name type="common">Pallas's sandgrouse</name>
    <dbReference type="NCBI Taxonomy" id="302527"/>
    <lineage>
        <taxon>Eukaryota</taxon>
        <taxon>Metazoa</taxon>
        <taxon>Chordata</taxon>
        <taxon>Craniata</taxon>
        <taxon>Vertebrata</taxon>
        <taxon>Euteleostomi</taxon>
        <taxon>Archelosauria</taxon>
        <taxon>Archosauria</taxon>
        <taxon>Dinosauria</taxon>
        <taxon>Saurischia</taxon>
        <taxon>Theropoda</taxon>
        <taxon>Coelurosauria</taxon>
        <taxon>Aves</taxon>
        <taxon>Neognathae</taxon>
        <taxon>Neoaves</taxon>
        <taxon>Columbimorphae</taxon>
        <taxon>Pterocliformes</taxon>
        <taxon>Pteroclidae</taxon>
        <taxon>Syrrhaptes</taxon>
    </lineage>
</organism>
<name>A0A7L3AYT3_9AVES</name>
<evidence type="ECO:0000256" key="11">
    <source>
        <dbReference type="ARBA" id="ARBA00022989"/>
    </source>
</evidence>
<evidence type="ECO:0000256" key="10">
    <source>
        <dbReference type="ARBA" id="ARBA00022982"/>
    </source>
</evidence>
<keyword evidence="12" id="KW-0007">Acetylation</keyword>
<keyword evidence="11 17" id="KW-1133">Transmembrane helix</keyword>
<dbReference type="Pfam" id="PF14987">
    <property type="entry name" value="NADHdh_A3"/>
    <property type="match status" value="1"/>
</dbReference>
<evidence type="ECO:0000256" key="5">
    <source>
        <dbReference type="ARBA" id="ARBA00016391"/>
    </source>
</evidence>
<evidence type="ECO:0000256" key="7">
    <source>
        <dbReference type="ARBA" id="ARBA00022660"/>
    </source>
</evidence>
<evidence type="ECO:0000256" key="2">
    <source>
        <dbReference type="ARBA" id="ARBA00004434"/>
    </source>
</evidence>
<dbReference type="EMBL" id="VZTO01014409">
    <property type="protein sequence ID" value="NXT24103.1"/>
    <property type="molecule type" value="Genomic_DNA"/>
</dbReference>